<keyword evidence="1" id="KW-0812">Transmembrane</keyword>
<comment type="caution">
    <text evidence="3">The sequence shown here is derived from an EMBL/GenBank/DDBJ whole genome shotgun (WGS) entry which is preliminary data.</text>
</comment>
<sequence length="567" mass="63586">MFRIKKSTKIIAAVLTAVVVIGAGVGLWWKFSTKAKQIQAGVISDEQIKKNLDSKLIRTRQNKQKVAVKKYQAVAADNRYTLTNPYVKVDPYGRSPLAALAIFQTPEASKISLTVVGKTKKTSISTTDKTYSKQHTISILGLYADYNNTVKITATTKSGEKTTKTLHIKTAVLPSNLASVKVNVKTATKTKMAIGDNKLTFVVRTTKQPFAIDADGAIRWFSTDYSQHVFKQLANGHILRLAKKNNDALIYNEMLEEDYTGRVYKEYHFGTSAADKNMDTDAEYTLIHHEAIELPNHNILATVSDGTSGGKTKNQYVEDTIVEISHKTGQIVKVIDLKKILPTSMYTAKTLMHGKGKDWFHMNSLYYQKSTGDLVISGRHQDMVFKMNYKTLDFKWIYCGKKKSTWPKSLQKYVLTPTGNTGYTGGQHAAILLPNTTKKTDVLALFNNNVAITNGQKSTSKQYSEAAVYKINLKQKKITKAWQNGKDQGKSHFSQVICSNRLMTNGNFLIDYGYLQEGKVSNIQEVTKSGQRVFSVYFSNLGNNGYVYRAERFSLYPNNSRDSQTYE</sequence>
<keyword evidence="4" id="KW-1185">Reference proteome</keyword>
<proteinExistence type="predicted"/>
<keyword evidence="1" id="KW-1133">Transmembrane helix</keyword>
<evidence type="ECO:0000256" key="1">
    <source>
        <dbReference type="SAM" id="Phobius"/>
    </source>
</evidence>
<dbReference type="PATRIC" id="fig|1423738.3.peg.779"/>
<organism evidence="3 4">
    <name type="scientific">Lapidilactobacillus dextrinicus DSM 20335</name>
    <dbReference type="NCBI Taxonomy" id="1423738"/>
    <lineage>
        <taxon>Bacteria</taxon>
        <taxon>Bacillati</taxon>
        <taxon>Bacillota</taxon>
        <taxon>Bacilli</taxon>
        <taxon>Lactobacillales</taxon>
        <taxon>Lactobacillaceae</taxon>
        <taxon>Lapidilactobacillus</taxon>
    </lineage>
</organism>
<dbReference type="Pfam" id="PF05935">
    <property type="entry name" value="Arylsulfotrans"/>
    <property type="match status" value="1"/>
</dbReference>
<dbReference type="Pfam" id="PF17425">
    <property type="entry name" value="Arylsulfotran_N"/>
    <property type="match status" value="1"/>
</dbReference>
<dbReference type="Gene3D" id="2.60.40.3100">
    <property type="entry name" value="Arylsulphate sulphotransferase monomer, N-terminal domain"/>
    <property type="match status" value="1"/>
</dbReference>
<feature type="transmembrane region" description="Helical" evidence="1">
    <location>
        <begin position="12"/>
        <end position="29"/>
    </location>
</feature>
<dbReference type="GO" id="GO:0004062">
    <property type="term" value="F:aryl sulfotransferase activity"/>
    <property type="evidence" value="ECO:0007669"/>
    <property type="project" value="InterPro"/>
</dbReference>
<dbReference type="EMBL" id="AYYK01000016">
    <property type="protein sequence ID" value="KRM78513.1"/>
    <property type="molecule type" value="Genomic_DNA"/>
</dbReference>
<dbReference type="RefSeq" id="WP_057757163.1">
    <property type="nucleotide sequence ID" value="NZ_AYYK01000016.1"/>
</dbReference>
<evidence type="ECO:0000313" key="4">
    <source>
        <dbReference type="Proteomes" id="UP000051813"/>
    </source>
</evidence>
<dbReference type="STRING" id="1423738.FC84_GL000770"/>
<dbReference type="InterPro" id="IPR035391">
    <property type="entry name" value="Arylsulfotran_N"/>
</dbReference>
<gene>
    <name evidence="3" type="ORF">FC84_GL000770</name>
</gene>
<feature type="domain" description="Arylsulfotransferase N-terminal" evidence="2">
    <location>
        <begin position="86"/>
        <end position="171"/>
    </location>
</feature>
<keyword evidence="3" id="KW-0808">Transferase</keyword>
<evidence type="ECO:0000313" key="3">
    <source>
        <dbReference type="EMBL" id="KRM78513.1"/>
    </source>
</evidence>
<accession>A0A0R2BGT9</accession>
<keyword evidence="1" id="KW-0472">Membrane</keyword>
<dbReference type="AlphaFoldDB" id="A0A0R2BGT9"/>
<protein>
    <submittedName>
        <fullName evidence="3">Arylsulfate sulfotransferase</fullName>
    </submittedName>
</protein>
<evidence type="ECO:0000259" key="2">
    <source>
        <dbReference type="Pfam" id="PF17425"/>
    </source>
</evidence>
<dbReference type="Proteomes" id="UP000051813">
    <property type="component" value="Unassembled WGS sequence"/>
</dbReference>
<reference evidence="3 4" key="1">
    <citation type="journal article" date="2015" name="Genome Announc.">
        <title>Expanding the biotechnology potential of lactobacilli through comparative genomics of 213 strains and associated genera.</title>
        <authorList>
            <person name="Sun Z."/>
            <person name="Harris H.M."/>
            <person name="McCann A."/>
            <person name="Guo C."/>
            <person name="Argimon S."/>
            <person name="Zhang W."/>
            <person name="Yang X."/>
            <person name="Jeffery I.B."/>
            <person name="Cooney J.C."/>
            <person name="Kagawa T.F."/>
            <person name="Liu W."/>
            <person name="Song Y."/>
            <person name="Salvetti E."/>
            <person name="Wrobel A."/>
            <person name="Rasinkangas P."/>
            <person name="Parkhill J."/>
            <person name="Rea M.C."/>
            <person name="O'Sullivan O."/>
            <person name="Ritari J."/>
            <person name="Douillard F.P."/>
            <person name="Paul Ross R."/>
            <person name="Yang R."/>
            <person name="Briner A.E."/>
            <person name="Felis G.E."/>
            <person name="de Vos W.M."/>
            <person name="Barrangou R."/>
            <person name="Klaenhammer T.R."/>
            <person name="Caufield P.W."/>
            <person name="Cui Y."/>
            <person name="Zhang H."/>
            <person name="O'Toole P.W."/>
        </authorList>
    </citation>
    <scope>NUCLEOTIDE SEQUENCE [LARGE SCALE GENOMIC DNA]</scope>
    <source>
        <strain evidence="3 4">DSM 20335</strain>
    </source>
</reference>
<name>A0A0R2BGT9_9LACO</name>
<dbReference type="InterPro" id="IPR038477">
    <property type="entry name" value="ASST_N_sf"/>
</dbReference>
<dbReference type="InterPro" id="IPR010262">
    <property type="entry name" value="Arylsulfotransferase_bact"/>
</dbReference>